<protein>
    <recommendedName>
        <fullName evidence="3">ATPase</fullName>
    </recommendedName>
</protein>
<reference evidence="1 2" key="1">
    <citation type="submission" date="2019-06" db="EMBL/GenBank/DDBJ databases">
        <title>Genome analyses of bacteria isolated from kimchi.</title>
        <authorList>
            <person name="Lee S."/>
            <person name="Ahn S."/>
            <person name="Roh S."/>
        </authorList>
    </citation>
    <scope>NUCLEOTIDE SEQUENCE [LARGE SCALE GENOMIC DNA]</scope>
    <source>
        <strain evidence="1 2">CBA4606</strain>
    </source>
</reference>
<keyword evidence="2" id="KW-1185">Reference proteome</keyword>
<dbReference type="AlphaFoldDB" id="A0A5B8SLM8"/>
<dbReference type="OrthoDB" id="278693at2"/>
<proteinExistence type="predicted"/>
<sequence length="152" mass="17838">MQVETLSDVLDWTKAIHTNLADCLNHCGEGTESERLKMLLDYLAHHERELSRVLELTKQHATPAALNTWCYEYFEKYPVKPHEECHAEFRDMDTRQVVATLLAAHEKIIGLYRYLHSRAEVTSTRELLEQLMELEEHEAMRIARDTARMEDL</sequence>
<organism evidence="1 2">
    <name type="scientific">Pistricoccus aurantiacus</name>
    <dbReference type="NCBI Taxonomy" id="1883414"/>
    <lineage>
        <taxon>Bacteria</taxon>
        <taxon>Pseudomonadati</taxon>
        <taxon>Pseudomonadota</taxon>
        <taxon>Gammaproteobacteria</taxon>
        <taxon>Oceanospirillales</taxon>
        <taxon>Halomonadaceae</taxon>
        <taxon>Pistricoccus</taxon>
    </lineage>
</organism>
<dbReference type="Proteomes" id="UP000321272">
    <property type="component" value="Chromosome"/>
</dbReference>
<evidence type="ECO:0000313" key="2">
    <source>
        <dbReference type="Proteomes" id="UP000321272"/>
    </source>
</evidence>
<dbReference type="RefSeq" id="WP_147182724.1">
    <property type="nucleotide sequence ID" value="NZ_CP042382.1"/>
</dbReference>
<accession>A0A5B8SLM8</accession>
<dbReference type="KEGG" id="paur:FGL86_00265"/>
<evidence type="ECO:0000313" key="1">
    <source>
        <dbReference type="EMBL" id="QEA37656.1"/>
    </source>
</evidence>
<dbReference type="EMBL" id="CP042382">
    <property type="protein sequence ID" value="QEA37656.1"/>
    <property type="molecule type" value="Genomic_DNA"/>
</dbReference>
<evidence type="ECO:0008006" key="3">
    <source>
        <dbReference type="Google" id="ProtNLM"/>
    </source>
</evidence>
<name>A0A5B8SLM8_9GAMM</name>
<gene>
    <name evidence="1" type="ORF">FGL86_00265</name>
</gene>